<accession>A0A6G1K2J8</accession>
<organism evidence="2 3">
    <name type="scientific">Pleomassaria siparia CBS 279.74</name>
    <dbReference type="NCBI Taxonomy" id="1314801"/>
    <lineage>
        <taxon>Eukaryota</taxon>
        <taxon>Fungi</taxon>
        <taxon>Dikarya</taxon>
        <taxon>Ascomycota</taxon>
        <taxon>Pezizomycotina</taxon>
        <taxon>Dothideomycetes</taxon>
        <taxon>Pleosporomycetidae</taxon>
        <taxon>Pleosporales</taxon>
        <taxon>Pleomassariaceae</taxon>
        <taxon>Pleomassaria</taxon>
    </lineage>
</organism>
<dbReference type="AlphaFoldDB" id="A0A6G1K2J8"/>
<evidence type="ECO:0000313" key="2">
    <source>
        <dbReference type="EMBL" id="KAF2706732.1"/>
    </source>
</evidence>
<keyword evidence="3" id="KW-1185">Reference proteome</keyword>
<proteinExistence type="predicted"/>
<feature type="compositionally biased region" description="Basic residues" evidence="1">
    <location>
        <begin position="170"/>
        <end position="180"/>
    </location>
</feature>
<gene>
    <name evidence="2" type="ORF">K504DRAFT_63923</name>
</gene>
<dbReference type="EMBL" id="MU005775">
    <property type="protein sequence ID" value="KAF2706732.1"/>
    <property type="molecule type" value="Genomic_DNA"/>
</dbReference>
<evidence type="ECO:0000256" key="1">
    <source>
        <dbReference type="SAM" id="MobiDB-lite"/>
    </source>
</evidence>
<name>A0A6G1K2J8_9PLEO</name>
<reference evidence="2" key="1">
    <citation type="journal article" date="2020" name="Stud. Mycol.">
        <title>101 Dothideomycetes genomes: a test case for predicting lifestyles and emergence of pathogens.</title>
        <authorList>
            <person name="Haridas S."/>
            <person name="Albert R."/>
            <person name="Binder M."/>
            <person name="Bloem J."/>
            <person name="Labutti K."/>
            <person name="Salamov A."/>
            <person name="Andreopoulos B."/>
            <person name="Baker S."/>
            <person name="Barry K."/>
            <person name="Bills G."/>
            <person name="Bluhm B."/>
            <person name="Cannon C."/>
            <person name="Castanera R."/>
            <person name="Culley D."/>
            <person name="Daum C."/>
            <person name="Ezra D."/>
            <person name="Gonzalez J."/>
            <person name="Henrissat B."/>
            <person name="Kuo A."/>
            <person name="Liang C."/>
            <person name="Lipzen A."/>
            <person name="Lutzoni F."/>
            <person name="Magnuson J."/>
            <person name="Mondo S."/>
            <person name="Nolan M."/>
            <person name="Ohm R."/>
            <person name="Pangilinan J."/>
            <person name="Park H.-J."/>
            <person name="Ramirez L."/>
            <person name="Alfaro M."/>
            <person name="Sun H."/>
            <person name="Tritt A."/>
            <person name="Yoshinaga Y."/>
            <person name="Zwiers L.-H."/>
            <person name="Turgeon B."/>
            <person name="Goodwin S."/>
            <person name="Spatafora J."/>
            <person name="Crous P."/>
            <person name="Grigoriev I."/>
        </authorList>
    </citation>
    <scope>NUCLEOTIDE SEQUENCE</scope>
    <source>
        <strain evidence="2">CBS 279.74</strain>
    </source>
</reference>
<evidence type="ECO:0000313" key="3">
    <source>
        <dbReference type="Proteomes" id="UP000799428"/>
    </source>
</evidence>
<protein>
    <submittedName>
        <fullName evidence="2">Uncharacterized protein</fullName>
    </submittedName>
</protein>
<dbReference type="Proteomes" id="UP000799428">
    <property type="component" value="Unassembled WGS sequence"/>
</dbReference>
<sequence length="180" mass="19971">MPSSILYPRLFCLYLFASAFSPLPFCLYLFASALALALALTDMAAVFISPLGNHVAGCWTHTHTHTHTALLSDSRIAGPARVIVPGRFHVCAVVWTFMDFRPEEDNLNMQRHWSRTCAIHPRRPPASSPTAELLAELLADTQNNGVHTFYVQIIALGLERNTEPGSRPHPLGHRKFSAAR</sequence>
<feature type="region of interest" description="Disordered" evidence="1">
    <location>
        <begin position="161"/>
        <end position="180"/>
    </location>
</feature>